<dbReference type="Pfam" id="PF12802">
    <property type="entry name" value="MarR_2"/>
    <property type="match status" value="1"/>
</dbReference>
<dbReference type="SMART" id="SM00347">
    <property type="entry name" value="HTH_MARR"/>
    <property type="match status" value="1"/>
</dbReference>
<dbReference type="PANTHER" id="PTHR39515:SF2">
    <property type="entry name" value="HTH-TYPE TRANSCRIPTIONAL REGULATOR RV0880"/>
    <property type="match status" value="1"/>
</dbReference>
<dbReference type="OrthoDB" id="5506299at2"/>
<dbReference type="InterPro" id="IPR036390">
    <property type="entry name" value="WH_DNA-bd_sf"/>
</dbReference>
<dbReference type="InterPro" id="IPR036388">
    <property type="entry name" value="WH-like_DNA-bd_sf"/>
</dbReference>
<dbReference type="InterPro" id="IPR000835">
    <property type="entry name" value="HTH_MarR-typ"/>
</dbReference>
<protein>
    <submittedName>
        <fullName evidence="2">Transcriptional regulator, MarR family</fullName>
    </submittedName>
</protein>
<feature type="domain" description="HTH marR-type" evidence="1">
    <location>
        <begin position="23"/>
        <end position="155"/>
    </location>
</feature>
<dbReference type="GO" id="GO:0003700">
    <property type="term" value="F:DNA-binding transcription factor activity"/>
    <property type="evidence" value="ECO:0007669"/>
    <property type="project" value="InterPro"/>
</dbReference>
<evidence type="ECO:0000313" key="2">
    <source>
        <dbReference type="EMBL" id="SHF93693.1"/>
    </source>
</evidence>
<accession>A0A1M5FQB8</accession>
<dbReference type="Gene3D" id="1.10.10.10">
    <property type="entry name" value="Winged helix-like DNA-binding domain superfamily/Winged helix DNA-binding domain"/>
    <property type="match status" value="1"/>
</dbReference>
<keyword evidence="3" id="KW-1185">Reference proteome</keyword>
<evidence type="ECO:0000259" key="1">
    <source>
        <dbReference type="PROSITE" id="PS50995"/>
    </source>
</evidence>
<proteinExistence type="predicted"/>
<dbReference type="PANTHER" id="PTHR39515">
    <property type="entry name" value="CONSERVED PROTEIN"/>
    <property type="match status" value="1"/>
</dbReference>
<dbReference type="InterPro" id="IPR052526">
    <property type="entry name" value="HTH-type_Bedaq_tolerance"/>
</dbReference>
<reference evidence="2 3" key="1">
    <citation type="submission" date="2016-11" db="EMBL/GenBank/DDBJ databases">
        <authorList>
            <person name="Jaros S."/>
            <person name="Januszkiewicz K."/>
            <person name="Wedrychowicz H."/>
        </authorList>
    </citation>
    <scope>NUCLEOTIDE SEQUENCE [LARGE SCALE GENOMIC DNA]</scope>
    <source>
        <strain evidence="2 3">DSM 44523</strain>
    </source>
</reference>
<dbReference type="RefSeq" id="WP_083959799.1">
    <property type="nucleotide sequence ID" value="NZ_FQVN01000005.1"/>
</dbReference>
<evidence type="ECO:0000313" key="3">
    <source>
        <dbReference type="Proteomes" id="UP000184501"/>
    </source>
</evidence>
<name>A0A1M5FQB8_STRHI</name>
<dbReference type="EMBL" id="FQVN01000005">
    <property type="protein sequence ID" value="SHF93693.1"/>
    <property type="molecule type" value="Genomic_DNA"/>
</dbReference>
<organism evidence="2 3">
    <name type="scientific">Streptoalloteichus hindustanus</name>
    <dbReference type="NCBI Taxonomy" id="2017"/>
    <lineage>
        <taxon>Bacteria</taxon>
        <taxon>Bacillati</taxon>
        <taxon>Actinomycetota</taxon>
        <taxon>Actinomycetes</taxon>
        <taxon>Pseudonocardiales</taxon>
        <taxon>Pseudonocardiaceae</taxon>
        <taxon>Streptoalloteichus</taxon>
    </lineage>
</organism>
<sequence length="170" mass="18256">MAKPESESVTADGADGARLLREARDLTPALYALTRVLRLRGVREAGLLPLPPSELEVLRFVLDAPGTGTGALARELGMHTSNVSTAVRGLVALGLIHREPDPHDRRAVRLYPTRGAEHGMALVENSWAEIFADALATLSAEQRADLNAAVPALRALGEALRERRNAARSQ</sequence>
<dbReference type="AlphaFoldDB" id="A0A1M5FQB8"/>
<dbReference type="STRING" id="2017.SAMN05444320_105544"/>
<dbReference type="SUPFAM" id="SSF46785">
    <property type="entry name" value="Winged helix' DNA-binding domain"/>
    <property type="match status" value="1"/>
</dbReference>
<dbReference type="PROSITE" id="PS50995">
    <property type="entry name" value="HTH_MARR_2"/>
    <property type="match status" value="1"/>
</dbReference>
<dbReference type="Proteomes" id="UP000184501">
    <property type="component" value="Unassembled WGS sequence"/>
</dbReference>
<gene>
    <name evidence="2" type="ORF">SAMN05444320_105544</name>
</gene>